<sequence length="79" mass="8426">MKAIFIVAAVLLCTVSAQRRGCPPNKGTSGVCIFNPNVNCLQDSQCQGGKICCPDGCNKICKNPQRVRRSLADYPPASV</sequence>
<dbReference type="EMBL" id="CAXLJM020000161">
    <property type="protein sequence ID" value="CAL8144757.1"/>
    <property type="molecule type" value="Genomic_DNA"/>
</dbReference>
<name>A0ABP1S6C2_9HEXA</name>
<feature type="domain" description="WAP" evidence="2">
    <location>
        <begin position="15"/>
        <end position="65"/>
    </location>
</feature>
<evidence type="ECO:0000256" key="1">
    <source>
        <dbReference type="SAM" id="SignalP"/>
    </source>
</evidence>
<reference evidence="3 4" key="1">
    <citation type="submission" date="2024-08" db="EMBL/GenBank/DDBJ databases">
        <authorList>
            <person name="Cucini C."/>
            <person name="Frati F."/>
        </authorList>
    </citation>
    <scope>NUCLEOTIDE SEQUENCE [LARGE SCALE GENOMIC DNA]</scope>
</reference>
<evidence type="ECO:0000313" key="3">
    <source>
        <dbReference type="EMBL" id="CAL8144757.1"/>
    </source>
</evidence>
<evidence type="ECO:0000313" key="4">
    <source>
        <dbReference type="Proteomes" id="UP001642540"/>
    </source>
</evidence>
<feature type="signal peptide" evidence="1">
    <location>
        <begin position="1"/>
        <end position="17"/>
    </location>
</feature>
<accession>A0ABP1S6C2</accession>
<keyword evidence="1" id="KW-0732">Signal</keyword>
<proteinExistence type="predicted"/>
<dbReference type="Gene3D" id="4.10.75.10">
    <property type="entry name" value="Elafin-like"/>
    <property type="match status" value="1"/>
</dbReference>
<gene>
    <name evidence="3" type="ORF">ODALV1_LOCUS30288</name>
</gene>
<feature type="chain" id="PRO_5047396914" description="WAP domain-containing protein" evidence="1">
    <location>
        <begin position="18"/>
        <end position="79"/>
    </location>
</feature>
<protein>
    <recommendedName>
        <fullName evidence="2">WAP domain-containing protein</fullName>
    </recommendedName>
</protein>
<dbReference type="SUPFAM" id="SSF57256">
    <property type="entry name" value="Elafin-like"/>
    <property type="match status" value="1"/>
</dbReference>
<dbReference type="Pfam" id="PF00095">
    <property type="entry name" value="WAP"/>
    <property type="match status" value="1"/>
</dbReference>
<dbReference type="InterPro" id="IPR008197">
    <property type="entry name" value="WAP_dom"/>
</dbReference>
<evidence type="ECO:0000259" key="2">
    <source>
        <dbReference type="PROSITE" id="PS51390"/>
    </source>
</evidence>
<organism evidence="3 4">
    <name type="scientific">Orchesella dallaii</name>
    <dbReference type="NCBI Taxonomy" id="48710"/>
    <lineage>
        <taxon>Eukaryota</taxon>
        <taxon>Metazoa</taxon>
        <taxon>Ecdysozoa</taxon>
        <taxon>Arthropoda</taxon>
        <taxon>Hexapoda</taxon>
        <taxon>Collembola</taxon>
        <taxon>Entomobryomorpha</taxon>
        <taxon>Entomobryoidea</taxon>
        <taxon>Orchesellidae</taxon>
        <taxon>Orchesellinae</taxon>
        <taxon>Orchesella</taxon>
    </lineage>
</organism>
<dbReference type="InterPro" id="IPR036645">
    <property type="entry name" value="Elafin-like_sf"/>
</dbReference>
<keyword evidence="4" id="KW-1185">Reference proteome</keyword>
<comment type="caution">
    <text evidence="3">The sequence shown here is derived from an EMBL/GenBank/DDBJ whole genome shotgun (WGS) entry which is preliminary data.</text>
</comment>
<dbReference type="PROSITE" id="PS51390">
    <property type="entry name" value="WAP"/>
    <property type="match status" value="1"/>
</dbReference>
<dbReference type="Proteomes" id="UP001642540">
    <property type="component" value="Unassembled WGS sequence"/>
</dbReference>